<dbReference type="EC" id="5.2.1.8" evidence="2 5"/>
<evidence type="ECO:0000256" key="4">
    <source>
        <dbReference type="ARBA" id="ARBA00023235"/>
    </source>
</evidence>
<sequence length="326" mass="32877">MRKSLSLLLAAAVVASLAACSAPSSTSTNSAKTIDGCTPTASGSLSDAVKVSGKFGAEPTVVIKAPVSAKTTQRTVITQGSGAVAKAGTNVDVDIALYSAKTGKELSTTGFNGKAYAIQMDATKFLPGLVKTLQCSTIGSRVVGVIAPSDAFGTTGSTQLGVGASESIVLVADVVKMAPTPLTRATGDAQTPVAGFPTVKLNATGVPTVTIPNTAQPGAFKEEVLIKGKGDKVGADANVVVNYQLYLWRTKKIVAGNDTWAAGQTATFNTGQVVQGFKQAIEGQTIGSQVLVIIPPKLGYGTAGSAAAGIKGTDDLVFIIDILGIS</sequence>
<name>A0A7C9PLT6_9MICO</name>
<evidence type="ECO:0000256" key="5">
    <source>
        <dbReference type="PROSITE-ProRule" id="PRU00277"/>
    </source>
</evidence>
<dbReference type="Proteomes" id="UP000479756">
    <property type="component" value="Unassembled WGS sequence"/>
</dbReference>
<gene>
    <name evidence="8" type="ORF">G3T37_03545</name>
</gene>
<evidence type="ECO:0000313" key="8">
    <source>
        <dbReference type="EMBL" id="NEM90425.1"/>
    </source>
</evidence>
<comment type="caution">
    <text evidence="8">The sequence shown here is derived from an EMBL/GenBank/DDBJ whole genome shotgun (WGS) entry which is preliminary data.</text>
</comment>
<evidence type="ECO:0000256" key="1">
    <source>
        <dbReference type="ARBA" id="ARBA00000971"/>
    </source>
</evidence>
<dbReference type="RefSeq" id="WP_163472075.1">
    <property type="nucleotide sequence ID" value="NZ_JAAGWZ010000001.1"/>
</dbReference>
<keyword evidence="4 5" id="KW-0413">Isomerase</keyword>
<dbReference type="EMBL" id="JAAGWZ010000001">
    <property type="protein sequence ID" value="NEM90425.1"/>
    <property type="molecule type" value="Genomic_DNA"/>
</dbReference>
<evidence type="ECO:0000256" key="3">
    <source>
        <dbReference type="ARBA" id="ARBA00023110"/>
    </source>
</evidence>
<evidence type="ECO:0000313" key="9">
    <source>
        <dbReference type="Proteomes" id="UP000479756"/>
    </source>
</evidence>
<dbReference type="GO" id="GO:0003755">
    <property type="term" value="F:peptidyl-prolyl cis-trans isomerase activity"/>
    <property type="evidence" value="ECO:0007669"/>
    <property type="project" value="UniProtKB-KW"/>
</dbReference>
<organism evidence="8 9">
    <name type="scientific">Galbitalea soli</name>
    <dbReference type="NCBI Taxonomy" id="1268042"/>
    <lineage>
        <taxon>Bacteria</taxon>
        <taxon>Bacillati</taxon>
        <taxon>Actinomycetota</taxon>
        <taxon>Actinomycetes</taxon>
        <taxon>Micrococcales</taxon>
        <taxon>Microbacteriaceae</taxon>
        <taxon>Galbitalea</taxon>
    </lineage>
</organism>
<feature type="signal peptide" evidence="6">
    <location>
        <begin position="1"/>
        <end position="18"/>
    </location>
</feature>
<dbReference type="InterPro" id="IPR046357">
    <property type="entry name" value="PPIase_dom_sf"/>
</dbReference>
<evidence type="ECO:0000256" key="2">
    <source>
        <dbReference type="ARBA" id="ARBA00013194"/>
    </source>
</evidence>
<comment type="catalytic activity">
    <reaction evidence="1 5">
        <text>[protein]-peptidylproline (omega=180) = [protein]-peptidylproline (omega=0)</text>
        <dbReference type="Rhea" id="RHEA:16237"/>
        <dbReference type="Rhea" id="RHEA-COMP:10747"/>
        <dbReference type="Rhea" id="RHEA-COMP:10748"/>
        <dbReference type="ChEBI" id="CHEBI:83833"/>
        <dbReference type="ChEBI" id="CHEBI:83834"/>
        <dbReference type="EC" id="5.2.1.8"/>
    </reaction>
</comment>
<keyword evidence="3 5" id="KW-0697">Rotamase</keyword>
<dbReference type="PROSITE" id="PS50059">
    <property type="entry name" value="FKBP_PPIASE"/>
    <property type="match status" value="2"/>
</dbReference>
<feature type="chain" id="PRO_5039672736" description="peptidylprolyl isomerase" evidence="6">
    <location>
        <begin position="19"/>
        <end position="326"/>
    </location>
</feature>
<proteinExistence type="predicted"/>
<accession>A0A7C9PLT6</accession>
<keyword evidence="9" id="KW-1185">Reference proteome</keyword>
<dbReference type="Gene3D" id="3.10.50.40">
    <property type="match status" value="2"/>
</dbReference>
<dbReference type="Pfam" id="PF00254">
    <property type="entry name" value="FKBP_C"/>
    <property type="match status" value="1"/>
</dbReference>
<keyword evidence="6" id="KW-0732">Signal</keyword>
<reference evidence="8 9" key="1">
    <citation type="journal article" date="2014" name="Int. J. Syst. Evol. Microbiol.">
        <title>Description of Galbitalea soli gen. nov., sp. nov., and Frondihabitans sucicola sp. nov.</title>
        <authorList>
            <person name="Kim S.J."/>
            <person name="Lim J.M."/>
            <person name="Ahn J.H."/>
            <person name="Weon H.Y."/>
            <person name="Hamada M."/>
            <person name="Suzuki K."/>
            <person name="Ahn T.Y."/>
            <person name="Kwon S.W."/>
        </authorList>
    </citation>
    <scope>NUCLEOTIDE SEQUENCE [LARGE SCALE GENOMIC DNA]</scope>
    <source>
        <strain evidence="8 9">NBRC 108727</strain>
    </source>
</reference>
<feature type="domain" description="PPIase FKBP-type" evidence="7">
    <location>
        <begin position="88"/>
        <end position="178"/>
    </location>
</feature>
<dbReference type="SUPFAM" id="SSF54534">
    <property type="entry name" value="FKBP-like"/>
    <property type="match status" value="2"/>
</dbReference>
<dbReference type="InterPro" id="IPR001179">
    <property type="entry name" value="PPIase_FKBP_dom"/>
</dbReference>
<dbReference type="PROSITE" id="PS51257">
    <property type="entry name" value="PROKAR_LIPOPROTEIN"/>
    <property type="match status" value="1"/>
</dbReference>
<feature type="domain" description="PPIase FKBP-type" evidence="7">
    <location>
        <begin position="236"/>
        <end position="326"/>
    </location>
</feature>
<evidence type="ECO:0000259" key="7">
    <source>
        <dbReference type="PROSITE" id="PS50059"/>
    </source>
</evidence>
<evidence type="ECO:0000256" key="6">
    <source>
        <dbReference type="SAM" id="SignalP"/>
    </source>
</evidence>
<protein>
    <recommendedName>
        <fullName evidence="2 5">peptidylprolyl isomerase</fullName>
        <ecNumber evidence="2 5">5.2.1.8</ecNumber>
    </recommendedName>
</protein>
<dbReference type="AlphaFoldDB" id="A0A7C9PLT6"/>